<keyword evidence="2" id="KW-1185">Reference proteome</keyword>
<comment type="caution">
    <text evidence="1">The sequence shown here is derived from an EMBL/GenBank/DDBJ whole genome shotgun (WGS) entry which is preliminary data.</text>
</comment>
<sequence>MLDRRDLYRPRGEYPLSDVLGHVRRFAAELGAGIINHGRPLTGFGGYSGEVGHTVVNSTGWLAIGIGNLVSLLNPEVVIMGGMFREVFPLVRDQVLDALGAGGLQPPRQDVRFVLPGLGAGSTLLGAAELAFGSLLDDPLGVRGALG</sequence>
<reference evidence="2" key="1">
    <citation type="journal article" date="2019" name="Int. J. Syst. Evol. Microbiol.">
        <title>The Global Catalogue of Microorganisms (GCM) 10K type strain sequencing project: providing services to taxonomists for standard genome sequencing and annotation.</title>
        <authorList>
            <consortium name="The Broad Institute Genomics Platform"/>
            <consortium name="The Broad Institute Genome Sequencing Center for Infectious Disease"/>
            <person name="Wu L."/>
            <person name="Ma J."/>
        </authorList>
    </citation>
    <scope>NUCLEOTIDE SEQUENCE [LARGE SCALE GENOMIC DNA]</scope>
    <source>
        <strain evidence="2">JCM 16014</strain>
    </source>
</reference>
<proteinExistence type="predicted"/>
<name>A0ABP5FKG6_9ACTN</name>
<dbReference type="EMBL" id="BAAAQN010000014">
    <property type="protein sequence ID" value="GAA2028622.1"/>
    <property type="molecule type" value="Genomic_DNA"/>
</dbReference>
<dbReference type="InterPro" id="IPR043129">
    <property type="entry name" value="ATPase_NBD"/>
</dbReference>
<dbReference type="CDD" id="cd23763">
    <property type="entry name" value="ASKHA_ATPase_ROK"/>
    <property type="match status" value="1"/>
</dbReference>
<accession>A0ABP5FKG6</accession>
<dbReference type="SUPFAM" id="SSF53067">
    <property type="entry name" value="Actin-like ATPase domain"/>
    <property type="match status" value="1"/>
</dbReference>
<organism evidence="1 2">
    <name type="scientific">Catenulispora yoronensis</name>
    <dbReference type="NCBI Taxonomy" id="450799"/>
    <lineage>
        <taxon>Bacteria</taxon>
        <taxon>Bacillati</taxon>
        <taxon>Actinomycetota</taxon>
        <taxon>Actinomycetes</taxon>
        <taxon>Catenulisporales</taxon>
        <taxon>Catenulisporaceae</taxon>
        <taxon>Catenulispora</taxon>
    </lineage>
</organism>
<dbReference type="Proteomes" id="UP001500751">
    <property type="component" value="Unassembled WGS sequence"/>
</dbReference>
<evidence type="ECO:0008006" key="3">
    <source>
        <dbReference type="Google" id="ProtNLM"/>
    </source>
</evidence>
<evidence type="ECO:0000313" key="2">
    <source>
        <dbReference type="Proteomes" id="UP001500751"/>
    </source>
</evidence>
<dbReference type="RefSeq" id="WP_344666171.1">
    <property type="nucleotide sequence ID" value="NZ_BAAAQN010000014.1"/>
</dbReference>
<gene>
    <name evidence="1" type="ORF">GCM10009839_29770</name>
</gene>
<dbReference type="Gene3D" id="3.30.420.40">
    <property type="match status" value="1"/>
</dbReference>
<evidence type="ECO:0000313" key="1">
    <source>
        <dbReference type="EMBL" id="GAA2028622.1"/>
    </source>
</evidence>
<protein>
    <recommendedName>
        <fullName evidence="3">ROK family protein</fullName>
    </recommendedName>
</protein>